<reference evidence="2" key="1">
    <citation type="submission" date="2015-11" db="EMBL/GenBank/DDBJ databases">
        <title>De novo transcriptome assembly of four potential Pierce s Disease insect vectors from Arizona vineyards.</title>
        <authorList>
            <person name="Tassone E.E."/>
        </authorList>
    </citation>
    <scope>NUCLEOTIDE SEQUENCE</scope>
</reference>
<evidence type="ECO:0000313" key="2">
    <source>
        <dbReference type="EMBL" id="JAS76211.1"/>
    </source>
</evidence>
<feature type="non-terminal residue" evidence="2">
    <location>
        <position position="112"/>
    </location>
</feature>
<feature type="domain" description="Endonuclease/exonuclease/phosphatase" evidence="1">
    <location>
        <begin position="13"/>
        <end position="84"/>
    </location>
</feature>
<dbReference type="Pfam" id="PF03372">
    <property type="entry name" value="Exo_endo_phos"/>
    <property type="match status" value="1"/>
</dbReference>
<gene>
    <name evidence="2" type="ORF">g.55627</name>
</gene>
<dbReference type="EMBL" id="GECU01031495">
    <property type="protein sequence ID" value="JAS76211.1"/>
    <property type="molecule type" value="Transcribed_RNA"/>
</dbReference>
<dbReference type="InterPro" id="IPR036691">
    <property type="entry name" value="Endo/exonu/phosph_ase_sf"/>
</dbReference>
<dbReference type="SUPFAM" id="SSF56219">
    <property type="entry name" value="DNase I-like"/>
    <property type="match status" value="1"/>
</dbReference>
<protein>
    <recommendedName>
        <fullName evidence="1">Endonuclease/exonuclease/phosphatase domain-containing protein</fullName>
    </recommendedName>
</protein>
<name>A0A1B6HNI6_9HEMI</name>
<feature type="non-terminal residue" evidence="2">
    <location>
        <position position="1"/>
    </location>
</feature>
<proteinExistence type="predicted"/>
<accession>A0A1B6HNI6</accession>
<dbReference type="AlphaFoldDB" id="A0A1B6HNI6"/>
<organism evidence="2">
    <name type="scientific">Homalodisca liturata</name>
    <dbReference type="NCBI Taxonomy" id="320908"/>
    <lineage>
        <taxon>Eukaryota</taxon>
        <taxon>Metazoa</taxon>
        <taxon>Ecdysozoa</taxon>
        <taxon>Arthropoda</taxon>
        <taxon>Hexapoda</taxon>
        <taxon>Insecta</taxon>
        <taxon>Pterygota</taxon>
        <taxon>Neoptera</taxon>
        <taxon>Paraneoptera</taxon>
        <taxon>Hemiptera</taxon>
        <taxon>Auchenorrhyncha</taxon>
        <taxon>Membracoidea</taxon>
        <taxon>Cicadellidae</taxon>
        <taxon>Cicadellinae</taxon>
        <taxon>Proconiini</taxon>
        <taxon>Homalodisca</taxon>
    </lineage>
</organism>
<dbReference type="InterPro" id="IPR005135">
    <property type="entry name" value="Endo/exonuclease/phosphatase"/>
</dbReference>
<evidence type="ECO:0000259" key="1">
    <source>
        <dbReference type="Pfam" id="PF03372"/>
    </source>
</evidence>
<sequence>NGKNKNIKIFHQNIQNLQSRIEPLQIVLDEIDPHIIVLSEHDMRSHDIDRLNINNYRVTSYFCREKSNKGGVIILSKEQIEWTQVAIHLPKNLCEEKQFEFCATLFLFKNFK</sequence>
<dbReference type="GO" id="GO:0003824">
    <property type="term" value="F:catalytic activity"/>
    <property type="evidence" value="ECO:0007669"/>
    <property type="project" value="InterPro"/>
</dbReference>
<dbReference type="Gene3D" id="3.60.10.10">
    <property type="entry name" value="Endonuclease/exonuclease/phosphatase"/>
    <property type="match status" value="1"/>
</dbReference>